<sequence>MPDDDKDKEKKEYDGILEKATEMGAKSIDTLREKASEATDKVMDSAKAIGEIATEKVTEAAVTTEKVVKGAIDKIVITVATKIVISSMKKVASKGTSYVSNDGNYQGFVDKTWELLPLPIRLIGKDSLGYNSTMYLLRNTIFGNDDEELVVDEKDENTITQNILSMFK</sequence>
<dbReference type="EMBL" id="DUCX01000014">
    <property type="protein sequence ID" value="HIF36943.1"/>
    <property type="molecule type" value="Genomic_DNA"/>
</dbReference>
<name>A0A7J4GQL1_9ARCH</name>
<organism evidence="1 2">
    <name type="scientific">Marine Group III euryarchaeote</name>
    <dbReference type="NCBI Taxonomy" id="2173149"/>
    <lineage>
        <taxon>Archaea</taxon>
        <taxon>Methanobacteriati</taxon>
        <taxon>Thermoplasmatota</taxon>
        <taxon>Thermoplasmata</taxon>
        <taxon>Candidatus Thermoprofundales</taxon>
    </lineage>
</organism>
<dbReference type="Proteomes" id="UP000585802">
    <property type="component" value="Unassembled WGS sequence"/>
</dbReference>
<dbReference type="AlphaFoldDB" id="A0A7J4GQL1"/>
<reference evidence="2" key="1">
    <citation type="journal article" date="2019" name="bioRxiv">
        <title>Genome diversification in globally distributed novel marine Proteobacteria is linked to environmental adaptation.</title>
        <authorList>
            <person name="Zhou Z."/>
            <person name="Tran P.Q."/>
            <person name="Kieft K."/>
            <person name="Anantharaman K."/>
        </authorList>
    </citation>
    <scope>NUCLEOTIDE SEQUENCE [LARGE SCALE GENOMIC DNA]</scope>
</reference>
<comment type="caution">
    <text evidence="1">The sequence shown here is derived from an EMBL/GenBank/DDBJ whole genome shotgun (WGS) entry which is preliminary data.</text>
</comment>
<protein>
    <submittedName>
        <fullName evidence="1">Uncharacterized protein</fullName>
    </submittedName>
</protein>
<proteinExistence type="predicted"/>
<evidence type="ECO:0000313" key="2">
    <source>
        <dbReference type="Proteomes" id="UP000585802"/>
    </source>
</evidence>
<gene>
    <name evidence="1" type="ORF">EYQ70_00745</name>
</gene>
<evidence type="ECO:0000313" key="1">
    <source>
        <dbReference type="EMBL" id="HIF36943.1"/>
    </source>
</evidence>
<accession>A0A7J4GQL1</accession>